<accession>A0ACC2BM75</accession>
<gene>
    <name evidence="1" type="ORF">O6H91_14G022300</name>
</gene>
<name>A0ACC2BM75_DIPCM</name>
<comment type="caution">
    <text evidence="1">The sequence shown here is derived from an EMBL/GenBank/DDBJ whole genome shotgun (WGS) entry which is preliminary data.</text>
</comment>
<protein>
    <submittedName>
        <fullName evidence="1">Uncharacterized protein</fullName>
    </submittedName>
</protein>
<sequence>MELAVTSQKVEAFLEEAIAASCEGLMAKALVEDSTYRASKRSDSWLKIKRDYVEGLHDTLDLVLIGAWNGNWRKAGWLDLVYNILSQTATTHIWNKE</sequence>
<dbReference type="EMBL" id="CM055105">
    <property type="protein sequence ID" value="KAJ7530863.1"/>
    <property type="molecule type" value="Genomic_DNA"/>
</dbReference>
<reference evidence="2" key="1">
    <citation type="journal article" date="2024" name="Proc. Natl. Acad. Sci. U.S.A.">
        <title>Extraordinary preservation of gene collinearity over three hundred million years revealed in homosporous lycophytes.</title>
        <authorList>
            <person name="Li C."/>
            <person name="Wickell D."/>
            <person name="Kuo L.Y."/>
            <person name="Chen X."/>
            <person name="Nie B."/>
            <person name="Liao X."/>
            <person name="Peng D."/>
            <person name="Ji J."/>
            <person name="Jenkins J."/>
            <person name="Williams M."/>
            <person name="Shu S."/>
            <person name="Plott C."/>
            <person name="Barry K."/>
            <person name="Rajasekar S."/>
            <person name="Grimwood J."/>
            <person name="Han X."/>
            <person name="Sun S."/>
            <person name="Hou Z."/>
            <person name="He W."/>
            <person name="Dai G."/>
            <person name="Sun C."/>
            <person name="Schmutz J."/>
            <person name="Leebens-Mack J.H."/>
            <person name="Li F.W."/>
            <person name="Wang L."/>
        </authorList>
    </citation>
    <scope>NUCLEOTIDE SEQUENCE [LARGE SCALE GENOMIC DNA]</scope>
    <source>
        <strain evidence="2">cv. PW_Plant_1</strain>
    </source>
</reference>
<keyword evidence="2" id="KW-1185">Reference proteome</keyword>
<dbReference type="Proteomes" id="UP001162992">
    <property type="component" value="Chromosome 14"/>
</dbReference>
<evidence type="ECO:0000313" key="2">
    <source>
        <dbReference type="Proteomes" id="UP001162992"/>
    </source>
</evidence>
<proteinExistence type="predicted"/>
<organism evidence="1 2">
    <name type="scientific">Diphasiastrum complanatum</name>
    <name type="common">Issler's clubmoss</name>
    <name type="synonym">Lycopodium complanatum</name>
    <dbReference type="NCBI Taxonomy" id="34168"/>
    <lineage>
        <taxon>Eukaryota</taxon>
        <taxon>Viridiplantae</taxon>
        <taxon>Streptophyta</taxon>
        <taxon>Embryophyta</taxon>
        <taxon>Tracheophyta</taxon>
        <taxon>Lycopodiopsida</taxon>
        <taxon>Lycopodiales</taxon>
        <taxon>Lycopodiaceae</taxon>
        <taxon>Lycopodioideae</taxon>
        <taxon>Diphasiastrum</taxon>
    </lineage>
</organism>
<evidence type="ECO:0000313" key="1">
    <source>
        <dbReference type="EMBL" id="KAJ7530863.1"/>
    </source>
</evidence>